<accession>A0AAV1Z218</accession>
<dbReference type="Gene3D" id="3.30.70.330">
    <property type="match status" value="1"/>
</dbReference>
<dbReference type="InterPro" id="IPR012677">
    <property type="entry name" value="Nucleotide-bd_a/b_plait_sf"/>
</dbReference>
<feature type="region of interest" description="Disordered" evidence="1">
    <location>
        <begin position="1"/>
        <end position="99"/>
    </location>
</feature>
<feature type="compositionally biased region" description="Polar residues" evidence="1">
    <location>
        <begin position="49"/>
        <end position="61"/>
    </location>
</feature>
<evidence type="ECO:0000256" key="1">
    <source>
        <dbReference type="SAM" id="MobiDB-lite"/>
    </source>
</evidence>
<evidence type="ECO:0000313" key="2">
    <source>
        <dbReference type="EMBL" id="CAL1264956.1"/>
    </source>
</evidence>
<gene>
    <name evidence="2" type="ORF">LARSCL_LOCUS2250</name>
</gene>
<protein>
    <submittedName>
        <fullName evidence="2">Uncharacterized protein</fullName>
    </submittedName>
</protein>
<feature type="compositionally biased region" description="Basic and acidic residues" evidence="1">
    <location>
        <begin position="1"/>
        <end position="10"/>
    </location>
</feature>
<dbReference type="Proteomes" id="UP001497382">
    <property type="component" value="Unassembled WGS sequence"/>
</dbReference>
<sequence length="491" mass="54558">MKDLKSERGRSSAMENSRTDGNKKALKERQKRPDMQLYVPRALRGVENKTMSSKNSENLNQEVGKKTSQKSTVATSLTNSLNNLPSVSSEKKHKNSISMNLKPKSIENEIDNAVKLPTDETVVECAASNNAVVDETLTISTNNPPAEMEDPQNFQKSSSSVQKVMPYYSNCTKNVEIVNNTTAIISENVTENIDQSVIVKSIPSNTVDLKKEMDCNVEISPCKAVRAKSDCTLLENILCSPLDTKSEASSTTTADSSYASDMVTLNISDKFDETDISLKIAESSNVLPKEKDDSWESMFDDDGECLDSNLVKELSSVTGKIQARTAKNNYADYQPVSESVPQEYEHIVELYGFPREFVTQDLISAFSIFQQSSFSIKWVDDCHALAIFTSPALANQALQIKHPFMKVRPLSEGIKESKAKARWCAHYAEPQKPRPATSAVLARRLVSGALGLKVQATKEQRDHERSILKEAKEKRRLKAKQKEAIWDGSVI</sequence>
<comment type="caution">
    <text evidence="2">The sequence shown here is derived from an EMBL/GenBank/DDBJ whole genome shotgun (WGS) entry which is preliminary data.</text>
</comment>
<organism evidence="2 3">
    <name type="scientific">Larinioides sclopetarius</name>
    <dbReference type="NCBI Taxonomy" id="280406"/>
    <lineage>
        <taxon>Eukaryota</taxon>
        <taxon>Metazoa</taxon>
        <taxon>Ecdysozoa</taxon>
        <taxon>Arthropoda</taxon>
        <taxon>Chelicerata</taxon>
        <taxon>Arachnida</taxon>
        <taxon>Araneae</taxon>
        <taxon>Araneomorphae</taxon>
        <taxon>Entelegynae</taxon>
        <taxon>Araneoidea</taxon>
        <taxon>Araneidae</taxon>
        <taxon>Larinioides</taxon>
    </lineage>
</organism>
<keyword evidence="3" id="KW-1185">Reference proteome</keyword>
<dbReference type="InterPro" id="IPR039884">
    <property type="entry name" value="R3HC1/R3HCL"/>
</dbReference>
<feature type="compositionally biased region" description="Basic and acidic residues" evidence="1">
    <location>
        <begin position="17"/>
        <end position="34"/>
    </location>
</feature>
<reference evidence="2 3" key="1">
    <citation type="submission" date="2024-04" db="EMBL/GenBank/DDBJ databases">
        <authorList>
            <person name="Rising A."/>
            <person name="Reimegard J."/>
            <person name="Sonavane S."/>
            <person name="Akerstrom W."/>
            <person name="Nylinder S."/>
            <person name="Hedman E."/>
            <person name="Kallberg Y."/>
        </authorList>
    </citation>
    <scope>NUCLEOTIDE SEQUENCE [LARGE SCALE GENOMIC DNA]</scope>
</reference>
<dbReference type="AlphaFoldDB" id="A0AAV1Z218"/>
<dbReference type="PANTHER" id="PTHR21678:SF0">
    <property type="entry name" value="C3H1-TYPE DOMAIN-CONTAINING PROTEIN"/>
    <property type="match status" value="1"/>
</dbReference>
<dbReference type="EMBL" id="CAXIEN010000015">
    <property type="protein sequence ID" value="CAL1264956.1"/>
    <property type="molecule type" value="Genomic_DNA"/>
</dbReference>
<feature type="compositionally biased region" description="Polar residues" evidence="1">
    <location>
        <begin position="69"/>
        <end position="88"/>
    </location>
</feature>
<dbReference type="PANTHER" id="PTHR21678">
    <property type="entry name" value="GROWTH INHIBITION AND DIFFERENTIATION RELATED PROTEIN 88"/>
    <property type="match status" value="1"/>
</dbReference>
<name>A0AAV1Z218_9ARAC</name>
<evidence type="ECO:0000313" key="3">
    <source>
        <dbReference type="Proteomes" id="UP001497382"/>
    </source>
</evidence>
<proteinExistence type="predicted"/>